<evidence type="ECO:0000256" key="5">
    <source>
        <dbReference type="ARBA" id="ARBA00023004"/>
    </source>
</evidence>
<dbReference type="AlphaFoldDB" id="A0A836C925"/>
<evidence type="ECO:0000256" key="8">
    <source>
        <dbReference type="ARBA" id="ARBA00040649"/>
    </source>
</evidence>
<feature type="domain" description="Cytochrome b5 heme-binding" evidence="10">
    <location>
        <begin position="12"/>
        <end position="67"/>
    </location>
</feature>
<dbReference type="GO" id="GO:0005930">
    <property type="term" value="C:axoneme"/>
    <property type="evidence" value="ECO:0007669"/>
    <property type="project" value="UniProtKB-SubCell"/>
</dbReference>
<dbReference type="InterPro" id="IPR001199">
    <property type="entry name" value="Cyt_B5-like_heme/steroid-bd"/>
</dbReference>
<sequence length="230" mass="25308">MEQPGELAAAVLRYFTPEDVAQHNCAEDCWVSAGHRVLDLTALIEEHRGPLAEPIIAAAGSDISHWFNPKTGDPKTCIDPVTGLTVAYTPSGRFIHVPPNFPTTAWRTDFGAPWWQDARYVVGTLTARARMVRIVNVLTQQEDELLVSCEDTVASIQRRYEERNAHAGSYTWKALSSGSQDAKFVPMDMEKTLEENGVVDDSDAFGKLGADADCSAPVLHIYFNDDLTVA</sequence>
<dbReference type="OrthoDB" id="260091at2759"/>
<dbReference type="Pfam" id="PF00173">
    <property type="entry name" value="Cyt-b5"/>
    <property type="match status" value="1"/>
</dbReference>
<evidence type="ECO:0000256" key="3">
    <source>
        <dbReference type="ARBA" id="ARBA00022617"/>
    </source>
</evidence>
<dbReference type="SMART" id="SM01117">
    <property type="entry name" value="Cyt-b5"/>
    <property type="match status" value="1"/>
</dbReference>
<keyword evidence="4" id="KW-0479">Metal-binding</keyword>
<evidence type="ECO:0000256" key="9">
    <source>
        <dbReference type="ARBA" id="ARBA00046139"/>
    </source>
</evidence>
<dbReference type="GO" id="GO:0046872">
    <property type="term" value="F:metal ion binding"/>
    <property type="evidence" value="ECO:0007669"/>
    <property type="project" value="UniProtKB-KW"/>
</dbReference>
<keyword evidence="12" id="KW-1185">Reference proteome</keyword>
<keyword evidence="6" id="KW-0206">Cytoskeleton</keyword>
<accession>A0A836C925</accession>
<gene>
    <name evidence="11" type="ORF">JKP88DRAFT_169939</name>
</gene>
<keyword evidence="7" id="KW-0966">Cell projection</keyword>
<dbReference type="InterPro" id="IPR052320">
    <property type="entry name" value="Cytochrome_b5_domain"/>
</dbReference>
<evidence type="ECO:0000256" key="7">
    <source>
        <dbReference type="ARBA" id="ARBA00023273"/>
    </source>
</evidence>
<keyword evidence="5" id="KW-0408">Iron</keyword>
<dbReference type="InterPro" id="IPR036400">
    <property type="entry name" value="Cyt_B5-like_heme/steroid_sf"/>
</dbReference>
<evidence type="ECO:0000256" key="1">
    <source>
        <dbReference type="ARBA" id="ARBA00004430"/>
    </source>
</evidence>
<evidence type="ECO:0000313" key="11">
    <source>
        <dbReference type="EMBL" id="KAG5177610.1"/>
    </source>
</evidence>
<dbReference type="PANTHER" id="PTHR21281:SF0">
    <property type="entry name" value="CYTOCHROME B5 DOMAIN-CONTAINING PROTEIN 1"/>
    <property type="match status" value="1"/>
</dbReference>
<evidence type="ECO:0000256" key="6">
    <source>
        <dbReference type="ARBA" id="ARBA00023212"/>
    </source>
</evidence>
<dbReference type="PROSITE" id="PS50255">
    <property type="entry name" value="CYTOCHROME_B5_2"/>
    <property type="match status" value="1"/>
</dbReference>
<organism evidence="11 12">
    <name type="scientific">Tribonema minus</name>
    <dbReference type="NCBI Taxonomy" id="303371"/>
    <lineage>
        <taxon>Eukaryota</taxon>
        <taxon>Sar</taxon>
        <taxon>Stramenopiles</taxon>
        <taxon>Ochrophyta</taxon>
        <taxon>PX clade</taxon>
        <taxon>Xanthophyceae</taxon>
        <taxon>Tribonematales</taxon>
        <taxon>Tribonemataceae</taxon>
        <taxon>Tribonema</taxon>
    </lineage>
</organism>
<dbReference type="Gene3D" id="3.10.120.10">
    <property type="entry name" value="Cytochrome b5-like heme/steroid binding domain"/>
    <property type="match status" value="1"/>
</dbReference>
<dbReference type="PANTHER" id="PTHR21281">
    <property type="entry name" value="CYTOCHROME B5 DOMAIN-CONTAINING PROTEIN 1"/>
    <property type="match status" value="1"/>
</dbReference>
<name>A0A836C925_9STRA</name>
<evidence type="ECO:0000256" key="4">
    <source>
        <dbReference type="ARBA" id="ARBA00022723"/>
    </source>
</evidence>
<comment type="caution">
    <text evidence="11">The sequence shown here is derived from an EMBL/GenBank/DDBJ whole genome shotgun (WGS) entry which is preliminary data.</text>
</comment>
<proteinExistence type="predicted"/>
<keyword evidence="2" id="KW-0963">Cytoplasm</keyword>
<keyword evidence="3" id="KW-0349">Heme</keyword>
<dbReference type="Proteomes" id="UP000664859">
    <property type="component" value="Unassembled WGS sequence"/>
</dbReference>
<reference evidence="11" key="1">
    <citation type="submission" date="2021-02" db="EMBL/GenBank/DDBJ databases">
        <title>First Annotated Genome of the Yellow-green Alga Tribonema minus.</title>
        <authorList>
            <person name="Mahan K.M."/>
        </authorList>
    </citation>
    <scope>NUCLEOTIDE SEQUENCE</scope>
    <source>
        <strain evidence="11">UTEX B ZZ1240</strain>
    </source>
</reference>
<dbReference type="EMBL" id="JAFCMP010000523">
    <property type="protein sequence ID" value="KAG5177610.1"/>
    <property type="molecule type" value="Genomic_DNA"/>
</dbReference>
<protein>
    <recommendedName>
        <fullName evidence="8">Cytochrome b5 domain-containing protein 1</fullName>
    </recommendedName>
</protein>
<comment type="function">
    <text evidence="9">Radial spoke stalk protein that binds heme under oxidizing conditions. Required for the coordinated beating of multiple cilia maybe by functioning in a redox signaling pathway.</text>
</comment>
<evidence type="ECO:0000256" key="2">
    <source>
        <dbReference type="ARBA" id="ARBA00022490"/>
    </source>
</evidence>
<dbReference type="SUPFAM" id="SSF55856">
    <property type="entry name" value="Cytochrome b5-like heme/steroid binding domain"/>
    <property type="match status" value="1"/>
</dbReference>
<comment type="subcellular location">
    <subcellularLocation>
        <location evidence="1">Cytoplasm</location>
        <location evidence="1">Cytoskeleton</location>
        <location evidence="1">Cilium axoneme</location>
    </subcellularLocation>
</comment>
<evidence type="ECO:0000313" key="12">
    <source>
        <dbReference type="Proteomes" id="UP000664859"/>
    </source>
</evidence>
<evidence type="ECO:0000259" key="10">
    <source>
        <dbReference type="PROSITE" id="PS50255"/>
    </source>
</evidence>